<evidence type="ECO:0000313" key="4">
    <source>
        <dbReference type="EMBL" id="CAA6819811.1"/>
    </source>
</evidence>
<reference evidence="4" key="1">
    <citation type="submission" date="2020-01" db="EMBL/GenBank/DDBJ databases">
        <authorList>
            <person name="Meier V. D."/>
            <person name="Meier V D."/>
        </authorList>
    </citation>
    <scope>NUCLEOTIDE SEQUENCE</scope>
    <source>
        <strain evidence="4">HLG_WM_MAG_08</strain>
    </source>
</reference>
<dbReference type="InterPro" id="IPR005907">
    <property type="entry name" value="G1P_thy_trans_s"/>
</dbReference>
<keyword evidence="1 4" id="KW-0808">Transferase</keyword>
<keyword evidence="3" id="KW-0460">Magnesium</keyword>
<name>A0A6S6T922_9GAMM</name>
<dbReference type="AlphaFoldDB" id="A0A6S6T922"/>
<feature type="non-terminal residue" evidence="4">
    <location>
        <position position="1"/>
    </location>
</feature>
<dbReference type="EMBL" id="CACVAV010000304">
    <property type="protein sequence ID" value="CAA6819811.1"/>
    <property type="molecule type" value="Genomic_DNA"/>
</dbReference>
<keyword evidence="2 4" id="KW-0548">Nucleotidyltransferase</keyword>
<dbReference type="PANTHER" id="PTHR43532:SF1">
    <property type="entry name" value="GLUCOSE-1-PHOSPHATE THYMIDYLYLTRANSFERASE 1"/>
    <property type="match status" value="1"/>
</dbReference>
<dbReference type="SUPFAM" id="SSF53448">
    <property type="entry name" value="Nucleotide-diphospho-sugar transferases"/>
    <property type="match status" value="1"/>
</dbReference>
<dbReference type="GO" id="GO:0008879">
    <property type="term" value="F:glucose-1-phosphate thymidylyltransferase activity"/>
    <property type="evidence" value="ECO:0007669"/>
    <property type="project" value="UniProtKB-EC"/>
</dbReference>
<sequence>KRGTAWLDTGTHASLLDASNYIRVIEERQGLKIAAPEEVAWRMNYIDSEQLHRLAEPLKKSGYGIYLAALTTL</sequence>
<evidence type="ECO:0000256" key="3">
    <source>
        <dbReference type="ARBA" id="ARBA00022842"/>
    </source>
</evidence>
<organism evidence="4">
    <name type="scientific">uncultured Thiotrichaceae bacterium</name>
    <dbReference type="NCBI Taxonomy" id="298394"/>
    <lineage>
        <taxon>Bacteria</taxon>
        <taxon>Pseudomonadati</taxon>
        <taxon>Pseudomonadota</taxon>
        <taxon>Gammaproteobacteria</taxon>
        <taxon>Thiotrichales</taxon>
        <taxon>Thiotrichaceae</taxon>
        <taxon>environmental samples</taxon>
    </lineage>
</organism>
<dbReference type="EC" id="2.7.7.24" evidence="4"/>
<gene>
    <name evidence="4" type="ORF">HELGO_WM21043</name>
</gene>
<protein>
    <submittedName>
        <fullName evidence="4">Glucose-1-phosphate thymidylyltransferase (EC)</fullName>
        <ecNumber evidence="4">2.7.7.24</ecNumber>
    </submittedName>
</protein>
<evidence type="ECO:0000256" key="1">
    <source>
        <dbReference type="ARBA" id="ARBA00022679"/>
    </source>
</evidence>
<evidence type="ECO:0000256" key="2">
    <source>
        <dbReference type="ARBA" id="ARBA00022695"/>
    </source>
</evidence>
<accession>A0A6S6T922</accession>
<proteinExistence type="predicted"/>
<dbReference type="InterPro" id="IPR029044">
    <property type="entry name" value="Nucleotide-diphossugar_trans"/>
</dbReference>
<dbReference type="Gene3D" id="3.90.550.10">
    <property type="entry name" value="Spore Coat Polysaccharide Biosynthesis Protein SpsA, Chain A"/>
    <property type="match status" value="1"/>
</dbReference>
<dbReference type="PANTHER" id="PTHR43532">
    <property type="entry name" value="GLUCOSE-1-PHOSPHATE THYMIDYLYLTRANSFERASE"/>
    <property type="match status" value="1"/>
</dbReference>